<keyword evidence="2" id="KW-0732">Signal</keyword>
<keyword evidence="4" id="KW-1185">Reference proteome</keyword>
<reference evidence="4" key="1">
    <citation type="submission" date="2019-10" db="EMBL/GenBank/DDBJ databases">
        <title>Antimicrobial potential of Antarctic Bacteria.</title>
        <authorList>
            <person name="Benaud N."/>
            <person name="Edwards R.J."/>
            <person name="Ferrari B.C."/>
        </authorList>
    </citation>
    <scope>NUCLEOTIDE SEQUENCE [LARGE SCALE GENOMIC DNA]</scope>
    <source>
        <strain evidence="4">NBSH44</strain>
    </source>
</reference>
<name>A0A7G7BVB5_9ACTN</name>
<dbReference type="KEGG" id="sfiy:F0344_17240"/>
<accession>A0A7G7BVB5</accession>
<organism evidence="3 4">
    <name type="scientific">Streptomyces finlayi</name>
    <dbReference type="NCBI Taxonomy" id="67296"/>
    <lineage>
        <taxon>Bacteria</taxon>
        <taxon>Bacillati</taxon>
        <taxon>Actinomycetota</taxon>
        <taxon>Actinomycetes</taxon>
        <taxon>Kitasatosporales</taxon>
        <taxon>Streptomycetaceae</taxon>
        <taxon>Streptomyces</taxon>
    </lineage>
</organism>
<evidence type="ECO:0008006" key="5">
    <source>
        <dbReference type="Google" id="ProtNLM"/>
    </source>
</evidence>
<feature type="chain" id="PRO_5038561988" description="Serine/threonine protein kinase" evidence="2">
    <location>
        <begin position="25"/>
        <end position="232"/>
    </location>
</feature>
<sequence>MNLRMVGLSAAVLFTALLPLAASAVTSGGPESVSADRKSGSPLLSDGLSAGRGEERAGEPAGDPTGDPAGEMPGERPADSSPDGPEGNAPVPVSPASPSGLLSESGPPAGGGGADAPATRCGPELTSPEGIEAQTCVMTAGRDVWARTYYRNTTGEQLRAFLTLMGPGGRAVQLRCEVEANDEPGVCETPRGPVHGVAAGYTAVAEYARGGTAEDAPLLLRTGSNPASAPTG</sequence>
<gene>
    <name evidence="3" type="ORF">F0344_17240</name>
</gene>
<feature type="compositionally biased region" description="Low complexity" evidence="1">
    <location>
        <begin position="89"/>
        <end position="107"/>
    </location>
</feature>
<dbReference type="EMBL" id="CP045702">
    <property type="protein sequence ID" value="QNE79280.1"/>
    <property type="molecule type" value="Genomic_DNA"/>
</dbReference>
<evidence type="ECO:0000256" key="2">
    <source>
        <dbReference type="SAM" id="SignalP"/>
    </source>
</evidence>
<dbReference type="AlphaFoldDB" id="A0A7G7BVB5"/>
<evidence type="ECO:0000313" key="4">
    <source>
        <dbReference type="Proteomes" id="UP000515307"/>
    </source>
</evidence>
<proteinExistence type="predicted"/>
<protein>
    <recommendedName>
        <fullName evidence="5">Serine/threonine protein kinase</fullName>
    </recommendedName>
</protein>
<evidence type="ECO:0000256" key="1">
    <source>
        <dbReference type="SAM" id="MobiDB-lite"/>
    </source>
</evidence>
<feature type="signal peptide" evidence="2">
    <location>
        <begin position="1"/>
        <end position="24"/>
    </location>
</feature>
<dbReference type="Proteomes" id="UP000515307">
    <property type="component" value="Chromosome"/>
</dbReference>
<feature type="region of interest" description="Disordered" evidence="1">
    <location>
        <begin position="26"/>
        <end position="127"/>
    </location>
</feature>
<evidence type="ECO:0000313" key="3">
    <source>
        <dbReference type="EMBL" id="QNE79280.1"/>
    </source>
</evidence>